<gene>
    <name evidence="1" type="ORF">NCS57_01259100</name>
</gene>
<dbReference type="Proteomes" id="UP001065298">
    <property type="component" value="Chromosome 10"/>
</dbReference>
<protein>
    <submittedName>
        <fullName evidence="1">Uncharacterized protein</fullName>
    </submittedName>
</protein>
<proteinExistence type="predicted"/>
<evidence type="ECO:0000313" key="1">
    <source>
        <dbReference type="EMBL" id="KAI8655114.1"/>
    </source>
</evidence>
<sequence length="617" mass="72216">MSSANKEYQHFIPQFLLKNYSHPFVCPQAKGPSKKCKKHKHEKGKYPGDPVVNNLCLTSEPYTLEETPVARMFGQVNMYEYMTTSSDKEHRRIEEMFGGIEREASRIFHRIKTAFEKGQPDICLSRTDRNLMRKFFFLLKYRGSSFYQRFHHSDLESYNSIDKKLLQDYMEMRGFKTPLDVWFHNLETIMKLDLGTDSTWEGTIWDRMFHADADWLISHIDSFYLTICTPANPDEEFILSDNSYNIFEGPNMFMEDVDTGEQACSGHASFHEFAPLSPRLIFVLRSIYLPVPEEDKIQSLREWRELMRKEVYDCLSGPGTESMLQDLPVTKARNSYSDIVNGVVVPKPSWSGQHCKDDKFFFKFFPLETRHVRMINGVLLDRCSSCSRIAFGSQEAFLNTLDWWLADHCTAGKIFQGAIDQDRLKYLINLRDFMETMGWDKTLVYMRIPASPVRGMKSLQDRQIEFRRNLYSIILGPEAYQAPLPEVMKPYEKLGGNRRTVLYDAAQSELMLRLRIKIDVWSQGVDEKIRHRNRLLLTEEYMNLPCHRFWMYLKYCRSLFLTGESPIDRDIEKVFQGGLEDGFTELYGSLPTAKVNRCMYNAYHDEILYQGGFRGCL</sequence>
<evidence type="ECO:0000313" key="2">
    <source>
        <dbReference type="Proteomes" id="UP001065298"/>
    </source>
</evidence>
<organism evidence="1 2">
    <name type="scientific">Fusarium keratoplasticum</name>
    <dbReference type="NCBI Taxonomy" id="1328300"/>
    <lineage>
        <taxon>Eukaryota</taxon>
        <taxon>Fungi</taxon>
        <taxon>Dikarya</taxon>
        <taxon>Ascomycota</taxon>
        <taxon>Pezizomycotina</taxon>
        <taxon>Sordariomycetes</taxon>
        <taxon>Hypocreomycetidae</taxon>
        <taxon>Hypocreales</taxon>
        <taxon>Nectriaceae</taxon>
        <taxon>Fusarium</taxon>
        <taxon>Fusarium solani species complex</taxon>
    </lineage>
</organism>
<keyword evidence="2" id="KW-1185">Reference proteome</keyword>
<dbReference type="EMBL" id="CM046512">
    <property type="protein sequence ID" value="KAI8655114.1"/>
    <property type="molecule type" value="Genomic_DNA"/>
</dbReference>
<accession>A0ACC0QHX6</accession>
<name>A0ACC0QHX6_9HYPO</name>
<reference evidence="1" key="1">
    <citation type="submission" date="2022-06" db="EMBL/GenBank/DDBJ databases">
        <title>Fusarium solani species complex genomes reveal bases of compartmentalisation and animal pathogenesis.</title>
        <authorList>
            <person name="Tsai I.J."/>
        </authorList>
    </citation>
    <scope>NUCLEOTIDE SEQUENCE</scope>
    <source>
        <strain evidence="1">Fu6.1</strain>
    </source>
</reference>
<comment type="caution">
    <text evidence="1">The sequence shown here is derived from an EMBL/GenBank/DDBJ whole genome shotgun (WGS) entry which is preliminary data.</text>
</comment>